<dbReference type="GO" id="GO:0071269">
    <property type="term" value="P:L-homocysteine biosynthetic process"/>
    <property type="evidence" value="ECO:0007669"/>
    <property type="project" value="TreeGrafter"/>
</dbReference>
<name>A0A1V0SFP3_9VIRU</name>
<dbReference type="GO" id="GO:0030170">
    <property type="term" value="F:pyridoxal phosphate binding"/>
    <property type="evidence" value="ECO:0007669"/>
    <property type="project" value="InterPro"/>
</dbReference>
<comment type="similarity">
    <text evidence="2">Belongs to the trans-sulfuration enzymes family.</text>
</comment>
<dbReference type="InterPro" id="IPR006235">
    <property type="entry name" value="OAc-hSer/O-AcSer_sulfhydrylase"/>
</dbReference>
<dbReference type="GO" id="GO:0006535">
    <property type="term" value="P:cysteine biosynthetic process from serine"/>
    <property type="evidence" value="ECO:0007669"/>
    <property type="project" value="TreeGrafter"/>
</dbReference>
<dbReference type="InterPro" id="IPR015422">
    <property type="entry name" value="PyrdxlP-dep_Trfase_small"/>
</dbReference>
<dbReference type="GO" id="GO:0004124">
    <property type="term" value="F:cysteine synthase activity"/>
    <property type="evidence" value="ECO:0007669"/>
    <property type="project" value="TreeGrafter"/>
</dbReference>
<evidence type="ECO:0000256" key="1">
    <source>
        <dbReference type="ARBA" id="ARBA00001933"/>
    </source>
</evidence>
<dbReference type="EMBL" id="KY684103">
    <property type="protein sequence ID" value="ARF10464.1"/>
    <property type="molecule type" value="Genomic_DNA"/>
</dbReference>
<gene>
    <name evidence="5" type="ORF">Hokovirus_1_343</name>
</gene>
<dbReference type="InterPro" id="IPR015424">
    <property type="entry name" value="PyrdxlP-dep_Trfase"/>
</dbReference>
<dbReference type="InterPro" id="IPR015421">
    <property type="entry name" value="PyrdxlP-dep_Trfase_major"/>
</dbReference>
<dbReference type="Gene3D" id="3.40.640.10">
    <property type="entry name" value="Type I PLP-dependent aspartate aminotransferase-like (Major domain)"/>
    <property type="match status" value="1"/>
</dbReference>
<dbReference type="PIRSF" id="PIRSF001434">
    <property type="entry name" value="CGS"/>
    <property type="match status" value="1"/>
</dbReference>
<keyword evidence="4" id="KW-0663">Pyridoxal phosphate</keyword>
<dbReference type="GO" id="GO:0003961">
    <property type="term" value="F:O-acetylhomoserine aminocarboxypropyltransferase activity"/>
    <property type="evidence" value="ECO:0007669"/>
    <property type="project" value="TreeGrafter"/>
</dbReference>
<dbReference type="InterPro" id="IPR000277">
    <property type="entry name" value="Cys/Met-Metab_PyrdxlP-dep_enz"/>
</dbReference>
<dbReference type="GO" id="GO:0019346">
    <property type="term" value="P:transsulfuration"/>
    <property type="evidence" value="ECO:0007669"/>
    <property type="project" value="InterPro"/>
</dbReference>
<protein>
    <submittedName>
        <fullName evidence="5">Cystathionine gamma-synthase</fullName>
    </submittedName>
</protein>
<accession>A0A1V0SFP3</accession>
<dbReference type="SUPFAM" id="SSF53383">
    <property type="entry name" value="PLP-dependent transferases"/>
    <property type="match status" value="1"/>
</dbReference>
<keyword evidence="3" id="KW-0808">Transferase</keyword>
<dbReference type="Pfam" id="PF01053">
    <property type="entry name" value="Cys_Met_Meta_PP"/>
    <property type="match status" value="1"/>
</dbReference>
<evidence type="ECO:0000256" key="4">
    <source>
        <dbReference type="ARBA" id="ARBA00022898"/>
    </source>
</evidence>
<evidence type="ECO:0000256" key="3">
    <source>
        <dbReference type="ARBA" id="ARBA00022679"/>
    </source>
</evidence>
<comment type="cofactor">
    <cofactor evidence="1">
        <name>pyridoxal 5'-phosphate</name>
        <dbReference type="ChEBI" id="CHEBI:597326"/>
    </cofactor>
</comment>
<dbReference type="Gene3D" id="3.90.1150.10">
    <property type="entry name" value="Aspartate Aminotransferase, domain 1"/>
    <property type="match status" value="1"/>
</dbReference>
<dbReference type="PANTHER" id="PTHR43797:SF2">
    <property type="entry name" value="HOMOCYSTEINE_CYSTEINE SYNTHASE"/>
    <property type="match status" value="1"/>
</dbReference>
<dbReference type="PANTHER" id="PTHR43797">
    <property type="entry name" value="HOMOCYSTEINE/CYSTEINE SYNTHASE"/>
    <property type="match status" value="1"/>
</dbReference>
<evidence type="ECO:0000256" key="2">
    <source>
        <dbReference type="ARBA" id="ARBA00009077"/>
    </source>
</evidence>
<reference evidence="5" key="1">
    <citation type="journal article" date="2017" name="Science">
        <title>Giant viruses with an expanded complement of translation system components.</title>
        <authorList>
            <person name="Schulz F."/>
            <person name="Yutin N."/>
            <person name="Ivanova N.N."/>
            <person name="Ortega D.R."/>
            <person name="Lee T.K."/>
            <person name="Vierheilig J."/>
            <person name="Daims H."/>
            <person name="Horn M."/>
            <person name="Wagner M."/>
            <person name="Jensen G.J."/>
            <person name="Kyrpides N.C."/>
            <person name="Koonin E.V."/>
            <person name="Woyke T."/>
        </authorList>
    </citation>
    <scope>NUCLEOTIDE SEQUENCE</scope>
    <source>
        <strain evidence="5">HKV1</strain>
    </source>
</reference>
<evidence type="ECO:0000313" key="5">
    <source>
        <dbReference type="EMBL" id="ARF10464.1"/>
    </source>
</evidence>
<organism evidence="5">
    <name type="scientific">Hokovirus HKV1</name>
    <dbReference type="NCBI Taxonomy" id="1977638"/>
    <lineage>
        <taxon>Viruses</taxon>
        <taxon>Varidnaviria</taxon>
        <taxon>Bamfordvirae</taxon>
        <taxon>Nucleocytoviricota</taxon>
        <taxon>Megaviricetes</taxon>
        <taxon>Imitervirales</taxon>
        <taxon>Mimiviridae</taxon>
        <taxon>Klosneuvirinae</taxon>
        <taxon>Hokovirus</taxon>
    </lineage>
</organism>
<sequence length="362" mass="42412">MDKYQTNSINYNNKNEAYYCRFTSNNQVKLENKLVELHQYSEKCYLTCSGMAAITGVFESLLTDKDEIYNIIICDDIYCDTIKVCDELKTKYKSIIHKIDISNSDNVLNYFENNLSNQNNIFFIESCTNPNGFIMNFDLIPNLRSLSKNFYCIVDNTWLTHEIFNPFICDVDIVVLSLAKYYSAGNCIAGAILYKNNIKDSNILYNNIFKWFKYIGMHISPYECDCIYENMKTLTSRLTKSYNNTVNVLDYLKNLNIGNINYPLDDNHISCKYFKKYFLNIGPSVFTLLIKINYNKAKKILQKLKIIHLVTSYGHKYTSICNYIRQVNINDVKYVQFRFSIGYEDDYEILKSGMDEFINLLK</sequence>
<proteinExistence type="inferred from homology"/>